<evidence type="ECO:0000256" key="2">
    <source>
        <dbReference type="SAM" id="Phobius"/>
    </source>
</evidence>
<organism evidence="3 4">
    <name type="scientific">Streptomyces showdoensis</name>
    <dbReference type="NCBI Taxonomy" id="68268"/>
    <lineage>
        <taxon>Bacteria</taxon>
        <taxon>Bacillati</taxon>
        <taxon>Actinomycetota</taxon>
        <taxon>Actinomycetes</taxon>
        <taxon>Kitasatosporales</taxon>
        <taxon>Streptomycetaceae</taxon>
        <taxon>Streptomyces</taxon>
    </lineage>
</organism>
<reference evidence="3 4" key="1">
    <citation type="submission" date="2015-05" db="EMBL/GenBank/DDBJ databases">
        <title>Draft Genome assembly of Streptomyces showdoensis.</title>
        <authorList>
            <person name="Thapa K.K."/>
            <person name="Metsa-Ketela M."/>
        </authorList>
    </citation>
    <scope>NUCLEOTIDE SEQUENCE [LARGE SCALE GENOMIC DNA]</scope>
    <source>
        <strain evidence="3 4">ATCC 15227</strain>
    </source>
</reference>
<evidence type="ECO:0000256" key="1">
    <source>
        <dbReference type="SAM" id="MobiDB-lite"/>
    </source>
</evidence>
<feature type="compositionally biased region" description="Basic and acidic residues" evidence="1">
    <location>
        <begin position="128"/>
        <end position="140"/>
    </location>
</feature>
<keyword evidence="4" id="KW-1185">Reference proteome</keyword>
<proteinExistence type="predicted"/>
<gene>
    <name evidence="3" type="ORF">VO63_32530</name>
</gene>
<keyword evidence="2" id="KW-0472">Membrane</keyword>
<evidence type="ECO:0000313" key="4">
    <source>
        <dbReference type="Proteomes" id="UP000265325"/>
    </source>
</evidence>
<keyword evidence="2" id="KW-1133">Transmembrane helix</keyword>
<keyword evidence="2" id="KW-0812">Transmembrane</keyword>
<feature type="transmembrane region" description="Helical" evidence="2">
    <location>
        <begin position="265"/>
        <end position="286"/>
    </location>
</feature>
<dbReference type="AlphaFoldDB" id="A0A2P2GE48"/>
<dbReference type="EMBL" id="LAQS01000079">
    <property type="protein sequence ID" value="KKZ69781.1"/>
    <property type="molecule type" value="Genomic_DNA"/>
</dbReference>
<feature type="region of interest" description="Disordered" evidence="1">
    <location>
        <begin position="128"/>
        <end position="149"/>
    </location>
</feature>
<feature type="transmembrane region" description="Helical" evidence="2">
    <location>
        <begin position="55"/>
        <end position="76"/>
    </location>
</feature>
<feature type="transmembrane region" description="Helical" evidence="2">
    <location>
        <begin position="149"/>
        <end position="169"/>
    </location>
</feature>
<accession>A0A2P2GE48</accession>
<dbReference type="Proteomes" id="UP000265325">
    <property type="component" value="Unassembled WGS sequence"/>
</dbReference>
<feature type="transmembrane region" description="Helical" evidence="2">
    <location>
        <begin position="202"/>
        <end position="220"/>
    </location>
</feature>
<feature type="transmembrane region" description="Helical" evidence="2">
    <location>
        <begin position="232"/>
        <end position="253"/>
    </location>
</feature>
<evidence type="ECO:0000313" key="3">
    <source>
        <dbReference type="EMBL" id="KKZ69781.1"/>
    </source>
</evidence>
<name>A0A2P2GE48_STREW</name>
<comment type="caution">
    <text evidence="3">The sequence shown here is derived from an EMBL/GenBank/DDBJ whole genome shotgun (WGS) entry which is preliminary data.</text>
</comment>
<protein>
    <submittedName>
        <fullName evidence="3">Uncharacterized protein</fullName>
    </submittedName>
</protein>
<sequence>MTVTRTARLTGAALCAALALVIVVWLLSDLATFRSPVELLWYWAGDRAFLLRRRAATSLVDPVLLVAYLATAFAALRSSLAGPALAVTGLTTLALRLPGLWAAGVDALVTTLLTLALAAGLVVTASAGRRDEHEQEREGEPGGPTRPRTGPAVAAGALCGLAALVWAAWEVHWATALPVEFTVDRFTGGRSLLLPALAVPPGWLDVVLTLLLLAAALSALTRARHARPVGLLAGLLLTGWGTGGVATALRAGWFGGLADLEADTLLAVLTSVFAVLAGAAVMVLLARPGARRRSPYRPVAALPPAPPARRPPGW</sequence>
<feature type="transmembrane region" description="Helical" evidence="2">
    <location>
        <begin position="107"/>
        <end position="128"/>
    </location>
</feature>
<dbReference type="RefSeq" id="WP_046911702.1">
    <property type="nucleotide sequence ID" value="NZ_BAAAXG010000026.1"/>
</dbReference>